<keyword evidence="5" id="KW-0378">Hydrolase</keyword>
<keyword evidence="9" id="KW-0472">Membrane</keyword>
<feature type="transmembrane region" description="Helical" evidence="9">
    <location>
        <begin position="1048"/>
        <end position="1071"/>
    </location>
</feature>
<dbReference type="GO" id="GO:0003676">
    <property type="term" value="F:nucleic acid binding"/>
    <property type="evidence" value="ECO:0007669"/>
    <property type="project" value="InterPro"/>
</dbReference>
<dbReference type="CDD" id="cd01647">
    <property type="entry name" value="RT_LTR"/>
    <property type="match status" value="1"/>
</dbReference>
<dbReference type="InterPro" id="IPR041577">
    <property type="entry name" value="RT_RNaseH_2"/>
</dbReference>
<dbReference type="Proteomes" id="UP000095287">
    <property type="component" value="Unplaced"/>
</dbReference>
<dbReference type="Gene3D" id="1.20.5.1890">
    <property type="match status" value="1"/>
</dbReference>
<dbReference type="Pfam" id="PF00078">
    <property type="entry name" value="RVT_1"/>
    <property type="match status" value="1"/>
</dbReference>
<dbReference type="Pfam" id="PF24664">
    <property type="entry name" value="Monjiviricetes_fusion"/>
    <property type="match status" value="1"/>
</dbReference>
<keyword evidence="3" id="KW-0548">Nucleotidyltransferase</keyword>
<dbReference type="PANTHER" id="PTHR37984">
    <property type="entry name" value="PROTEIN CBG26694"/>
    <property type="match status" value="1"/>
</dbReference>
<dbReference type="EC" id="2.7.7.49" evidence="1"/>
<feature type="compositionally biased region" description="Polar residues" evidence="8">
    <location>
        <begin position="254"/>
        <end position="269"/>
    </location>
</feature>
<evidence type="ECO:0000256" key="9">
    <source>
        <dbReference type="SAM" id="Phobius"/>
    </source>
</evidence>
<dbReference type="SUPFAM" id="SSF50630">
    <property type="entry name" value="Acid proteases"/>
    <property type="match status" value="1"/>
</dbReference>
<feature type="domain" description="Integrase catalytic" evidence="10">
    <location>
        <begin position="1976"/>
        <end position="2144"/>
    </location>
</feature>
<dbReference type="InterPro" id="IPR041588">
    <property type="entry name" value="Integrase_H2C2"/>
</dbReference>
<dbReference type="CDD" id="cd00303">
    <property type="entry name" value="retropepsin_like"/>
    <property type="match status" value="1"/>
</dbReference>
<evidence type="ECO:0000256" key="7">
    <source>
        <dbReference type="ARBA" id="ARBA00023268"/>
    </source>
</evidence>
<feature type="region of interest" description="Disordered" evidence="8">
    <location>
        <begin position="194"/>
        <end position="269"/>
    </location>
</feature>
<dbReference type="InterPro" id="IPR043502">
    <property type="entry name" value="DNA/RNA_pol_sf"/>
</dbReference>
<proteinExistence type="predicted"/>
<dbReference type="GO" id="GO:0042575">
    <property type="term" value="C:DNA polymerase complex"/>
    <property type="evidence" value="ECO:0007669"/>
    <property type="project" value="UniProtKB-ARBA"/>
</dbReference>
<keyword evidence="11" id="KW-1185">Reference proteome</keyword>
<evidence type="ECO:0000256" key="2">
    <source>
        <dbReference type="ARBA" id="ARBA00022679"/>
    </source>
</evidence>
<keyword evidence="4" id="KW-0540">Nuclease</keyword>
<feature type="compositionally biased region" description="Low complexity" evidence="8">
    <location>
        <begin position="290"/>
        <end position="308"/>
    </location>
</feature>
<feature type="compositionally biased region" description="Pro residues" evidence="8">
    <location>
        <begin position="698"/>
        <end position="708"/>
    </location>
</feature>
<keyword evidence="7" id="KW-0511">Multifunctional enzyme</keyword>
<evidence type="ECO:0000259" key="10">
    <source>
        <dbReference type="PROSITE" id="PS50994"/>
    </source>
</evidence>
<evidence type="ECO:0000256" key="1">
    <source>
        <dbReference type="ARBA" id="ARBA00012493"/>
    </source>
</evidence>
<feature type="region of interest" description="Disordered" evidence="8">
    <location>
        <begin position="290"/>
        <end position="324"/>
    </location>
</feature>
<reference evidence="12" key="1">
    <citation type="submission" date="2016-11" db="UniProtKB">
        <authorList>
            <consortium name="WormBaseParasite"/>
        </authorList>
    </citation>
    <scope>IDENTIFICATION</scope>
</reference>
<dbReference type="InterPro" id="IPR012337">
    <property type="entry name" value="RNaseH-like_sf"/>
</dbReference>
<dbReference type="InterPro" id="IPR036397">
    <property type="entry name" value="RNaseH_sf"/>
</dbReference>
<keyword evidence="5" id="KW-0255">Endonuclease</keyword>
<dbReference type="Gene3D" id="3.10.10.10">
    <property type="entry name" value="HIV Type 1 Reverse Transcriptase, subunit A, domain 1"/>
    <property type="match status" value="1"/>
</dbReference>
<dbReference type="InterPro" id="IPR000477">
    <property type="entry name" value="RT_dom"/>
</dbReference>
<keyword evidence="9" id="KW-1133">Transmembrane helix</keyword>
<dbReference type="GO" id="GO:0004519">
    <property type="term" value="F:endonuclease activity"/>
    <property type="evidence" value="ECO:0007669"/>
    <property type="project" value="UniProtKB-KW"/>
</dbReference>
<dbReference type="SUPFAM" id="SSF51283">
    <property type="entry name" value="dUTPase-like"/>
    <property type="match status" value="1"/>
</dbReference>
<dbReference type="PROSITE" id="PS50994">
    <property type="entry name" value="INTEGRASE"/>
    <property type="match status" value="1"/>
</dbReference>
<dbReference type="InterPro" id="IPR050951">
    <property type="entry name" value="Retrovirus_Pol_polyprotein"/>
</dbReference>
<dbReference type="Gene3D" id="1.10.340.70">
    <property type="match status" value="1"/>
</dbReference>
<dbReference type="WBParaSite" id="L893_g22649.t1">
    <property type="protein sequence ID" value="L893_g22649.t1"/>
    <property type="gene ID" value="L893_g22649"/>
</dbReference>
<evidence type="ECO:0000313" key="12">
    <source>
        <dbReference type="WBParaSite" id="L893_g22649.t1"/>
    </source>
</evidence>
<feature type="region of interest" description="Disordered" evidence="8">
    <location>
        <begin position="693"/>
        <end position="764"/>
    </location>
</feature>
<dbReference type="Gene3D" id="3.30.420.10">
    <property type="entry name" value="Ribonuclease H-like superfamily/Ribonuclease H"/>
    <property type="match status" value="1"/>
</dbReference>
<protein>
    <recommendedName>
        <fullName evidence="1">RNA-directed DNA polymerase</fullName>
        <ecNumber evidence="1">2.7.7.49</ecNumber>
    </recommendedName>
</protein>
<feature type="compositionally biased region" description="Polar residues" evidence="8">
    <location>
        <begin position="209"/>
        <end position="239"/>
    </location>
</feature>
<dbReference type="Gene3D" id="3.10.20.370">
    <property type="match status" value="1"/>
</dbReference>
<feature type="compositionally biased region" description="Basic and acidic residues" evidence="8">
    <location>
        <begin position="2146"/>
        <end position="2158"/>
    </location>
</feature>
<dbReference type="FunFam" id="3.30.420.10:FF:000032">
    <property type="entry name" value="Retrovirus-related Pol polyprotein from transposon 297-like Protein"/>
    <property type="match status" value="1"/>
</dbReference>
<dbReference type="GO" id="GO:0003964">
    <property type="term" value="F:RNA-directed DNA polymerase activity"/>
    <property type="evidence" value="ECO:0007669"/>
    <property type="project" value="UniProtKB-KW"/>
</dbReference>
<dbReference type="Pfam" id="PF17919">
    <property type="entry name" value="RT_RNaseH_2"/>
    <property type="match status" value="1"/>
</dbReference>
<evidence type="ECO:0000256" key="6">
    <source>
        <dbReference type="ARBA" id="ARBA00022918"/>
    </source>
</evidence>
<evidence type="ECO:0000256" key="8">
    <source>
        <dbReference type="SAM" id="MobiDB-lite"/>
    </source>
</evidence>
<dbReference type="SUPFAM" id="SSF161008">
    <property type="entry name" value="Viral glycoprotein ectodomain-like"/>
    <property type="match status" value="1"/>
</dbReference>
<dbReference type="InterPro" id="IPR001584">
    <property type="entry name" value="Integrase_cat-core"/>
</dbReference>
<dbReference type="Gene3D" id="2.40.70.10">
    <property type="entry name" value="Acid Proteases"/>
    <property type="match status" value="1"/>
</dbReference>
<feature type="region of interest" description="Disordered" evidence="8">
    <location>
        <begin position="638"/>
        <end position="671"/>
    </location>
</feature>
<dbReference type="Gene3D" id="3.30.70.270">
    <property type="match status" value="1"/>
</dbReference>
<evidence type="ECO:0000256" key="4">
    <source>
        <dbReference type="ARBA" id="ARBA00022722"/>
    </source>
</evidence>
<dbReference type="Pfam" id="PF13975">
    <property type="entry name" value="gag-asp_proteas"/>
    <property type="match status" value="1"/>
</dbReference>
<dbReference type="SUPFAM" id="SSF53098">
    <property type="entry name" value="Ribonuclease H-like"/>
    <property type="match status" value="1"/>
</dbReference>
<dbReference type="PANTHER" id="PTHR37984:SF5">
    <property type="entry name" value="PROTEIN NYNRIN-LIKE"/>
    <property type="match status" value="1"/>
</dbReference>
<evidence type="ECO:0000256" key="3">
    <source>
        <dbReference type="ARBA" id="ARBA00022695"/>
    </source>
</evidence>
<feature type="compositionally biased region" description="Basic and acidic residues" evidence="8">
    <location>
        <begin position="735"/>
        <end position="748"/>
    </location>
</feature>
<feature type="compositionally biased region" description="Polar residues" evidence="8">
    <location>
        <begin position="638"/>
        <end position="653"/>
    </location>
</feature>
<evidence type="ECO:0000313" key="11">
    <source>
        <dbReference type="Proteomes" id="UP000095287"/>
    </source>
</evidence>
<dbReference type="InterPro" id="IPR043128">
    <property type="entry name" value="Rev_trsase/Diguanyl_cyclase"/>
</dbReference>
<dbReference type="Pfam" id="PF00665">
    <property type="entry name" value="rve"/>
    <property type="match status" value="1"/>
</dbReference>
<dbReference type="InterPro" id="IPR036157">
    <property type="entry name" value="dUTPase-like_sf"/>
</dbReference>
<organism evidence="11 12">
    <name type="scientific">Steinernema glaseri</name>
    <dbReference type="NCBI Taxonomy" id="37863"/>
    <lineage>
        <taxon>Eukaryota</taxon>
        <taxon>Metazoa</taxon>
        <taxon>Ecdysozoa</taxon>
        <taxon>Nematoda</taxon>
        <taxon>Chromadorea</taxon>
        <taxon>Rhabditida</taxon>
        <taxon>Tylenchina</taxon>
        <taxon>Panagrolaimomorpha</taxon>
        <taxon>Strongyloidoidea</taxon>
        <taxon>Steinernematidae</taxon>
        <taxon>Steinernema</taxon>
    </lineage>
</organism>
<keyword evidence="9" id="KW-0812">Transmembrane</keyword>
<dbReference type="Pfam" id="PF17921">
    <property type="entry name" value="Integrase_H2C2"/>
    <property type="match status" value="1"/>
</dbReference>
<feature type="compositionally biased region" description="Polar residues" evidence="8">
    <location>
        <begin position="712"/>
        <end position="723"/>
    </location>
</feature>
<dbReference type="SUPFAM" id="SSF56672">
    <property type="entry name" value="DNA/RNA polymerases"/>
    <property type="match status" value="1"/>
</dbReference>
<accession>A0A1I7Z464</accession>
<sequence length="2158" mass="245993">MTTSGITSKALLNLPVKFDDFSGLPGTITFPEYFETFEAKANSRGFTKQETGTALLEAQALRELPKCKQKPLQPIETFADKISRLVLAAYPADAGYSTPQQEKIKVQAFITGLKKDTRKIMERLPTRPTTLQEALIAALEEERLQEDEKQTEEISRDEINALIDKKLTEQVNNMAINDQSSSFRNQQSFNRFTNPFKKFQQRGRDNSRPRNWSQNRFTNQNQFRPPWRSNNQYSNNQPQREFYQPRRGNPRQFGWNTRPQPQQNLRQFPQSQQNWYRNPQYQRNWNQNAQNQQSGNQYPQQYPPQQDFDQSHQHPPPIVPPRNRNVRFNTSVNSLQMPILLIMTLIAFCLPTSTAYQLCSTSKGLGYFYALPKHQNCILPAESIVEKLHVNIRVPTTEPTTFKGHVCSKVTFEISNSNSLFGQIAPMITYYESMPPQLCKTMATDMRIFNKPLIPSRQGHQNEFHTDYNLVIDFSWKSERQNITAYFLTKGTLATLNGRSFVSSMADATGCVVAEELCMTDRYTMMWQTQFVNKCYHIDRGNFTAYQSGNQVLIHSLNTAMTYENNSKNEFIEQCYGPNAFRMTNDIIMTILPMLNQTIPIVHEKHRKQRSLNASDLFRSGNPADLAAFLNKNPQNVSHYSQKNSTHQHNPNLHTLAPADQNRPTLRTTTLTPTTTPRLVFTPITNHATTTLIRRTHPPNPPTTPKPHSPNFQTTTIPRNQKTFKVLQPQRLQSPRKDHVEKSIEQDHLSNSGSSAQKSSNSMNHEITDIEPEDVLAPFSSGKDPINARINVRVQYAVENALRYTDRQARTIWNRICTLHNRQLRVMLAITRLDPTAGMRLWLNRDDIAAEIVGDAAKITGCIQKNVTTIYHSLQTPDGKCYQNTPVKTSDHELLFINPGTKDLLADSKPIPCSERPLHIFTDGDSYATLDGPVSVLNLPDHSITWNESQTSLSFNSPSIFFNELKNVLSVATSVSNFHRRLSDLENMIVESSKYKLHLAEERNANLGLGDRISSAASHLKKSTLSFFGNISDSITMFFYEFRTTLKWVAAAIVIISILILFLYLVSIGILPKPRLRRAKSRTPEINHLTEEFPLVNSNKLRNPDDVSLHFHRLIPGTFHTSTSNTGGHQQPYIQLQVNNRPTKTLIDSGSSISFITEKVVEELGLVVDRSNILIARVTNGSHISFQGRVWVTIQIGPYTQNTWLEVTTNNCCPAEALFGTNILRMLPVPCQFDFEKNALKLGQQEIPFVAHLSSDIEPDLYIISDLIVPPRHDMLIPTLPHKDFPLPNQHILVERHPTKNVNFLQVARSVHKPQYGKFIWIRVFNPTQATQTLYKNQTIATFSQVEENPPVVFNIHVPQELQEIDDQFLPPKEHLEVIKEEYDWLKNQIDLSESKLTDEGKNKLITLIYQYKTAFVGPDGIIGHFKGRTKHRIDLTPGTVPIQQPLRRIPIGLREEVEKQIRDMLEQGIIKQSDSPFAAPIVLVKKKDGSYRFAIDYRLLNEKTVKCAFVLPNITDILDECAQTQNSIFSSTDLQSGFHAIDVLPEHCERTAFATFLGLFEFTRMPFGLCKATTTFQTAMEELRRYLSGNFFIYLDDIILASSNENEHLRDLERLFKVAIHFGLKFKLSKCKWAMSEIKRYISNFAAIAKPLYDLLKGNPTKLPPWTQHQQAAFEKLKQALVTAPVLRAPIPSRPFIIETDASSTALAACLLQECHNEIKPVAYASRVLNKHEKLYPSVETEALAIVFALREFRCYIEGNSKTTVRTDNQALAYLLTKKNLPPRLARFQLVIQSYNIKIVHRSGSSNKLCDYLSRYPYLREIIDDKTMEVHTVSTDPSNIIDLARIRNAQKLDVRTKNIFEFLTGKILDCRERNAAEKYIIQNGCLYIKGDEEFPDHRLFIPYPLRAELIMQFHADPLSGAHLGAAKTASKLITRVFWPGLKLDTQQVIKACHQCQVRKTHPTHVPTEPMYQSQIPNEPFEHIHTDILGPLPKTPTGNVYILTAVDALTKYAFAIPIENQTARTVALALLRNVFTKFGFPKRLTSDQGRQYVSELFQSLMTFGNIKHITTSAYHPQANGLAEGLNKIIANSLAAYVKSSGDDWDEYIDLTMFALNNSVVLPLRRSENISDISMTPDADHEENEEERVSTETLPPKEQ</sequence>
<keyword evidence="6" id="KW-0695">RNA-directed DNA polymerase</keyword>
<keyword evidence="2" id="KW-0808">Transferase</keyword>
<dbReference type="FunFam" id="3.10.20.370:FF:000001">
    <property type="entry name" value="Retrovirus-related Pol polyprotein from transposon 17.6-like protein"/>
    <property type="match status" value="1"/>
</dbReference>
<name>A0A1I7Z464_9BILA</name>
<feature type="region of interest" description="Disordered" evidence="8">
    <location>
        <begin position="2133"/>
        <end position="2158"/>
    </location>
</feature>
<evidence type="ECO:0000256" key="5">
    <source>
        <dbReference type="ARBA" id="ARBA00022759"/>
    </source>
</evidence>
<dbReference type="InterPro" id="IPR021109">
    <property type="entry name" value="Peptidase_aspartic_dom_sf"/>
</dbReference>
<dbReference type="CDD" id="cd09274">
    <property type="entry name" value="RNase_HI_RT_Ty3"/>
    <property type="match status" value="1"/>
</dbReference>
<feature type="compositionally biased region" description="Low complexity" evidence="8">
    <location>
        <begin position="750"/>
        <end position="764"/>
    </location>
</feature>
<dbReference type="GO" id="GO:0015074">
    <property type="term" value="P:DNA integration"/>
    <property type="evidence" value="ECO:0007669"/>
    <property type="project" value="InterPro"/>
</dbReference>